<protein>
    <submittedName>
        <fullName evidence="2">Uncharacterized protein</fullName>
    </submittedName>
</protein>
<dbReference type="STRING" id="413434.SAMN04488132_11168"/>
<feature type="transmembrane region" description="Helical" evidence="1">
    <location>
        <begin position="34"/>
        <end position="52"/>
    </location>
</feature>
<keyword evidence="3" id="KW-1185">Reference proteome</keyword>
<dbReference type="EMBL" id="FUWH01000011">
    <property type="protein sequence ID" value="SKA12888.1"/>
    <property type="molecule type" value="Genomic_DNA"/>
</dbReference>
<proteinExistence type="predicted"/>
<evidence type="ECO:0000313" key="2">
    <source>
        <dbReference type="EMBL" id="SKA12888.1"/>
    </source>
</evidence>
<name>A0A1T4RB10_9BACT</name>
<gene>
    <name evidence="2" type="ORF">SAMN04488132_11168</name>
</gene>
<keyword evidence="1" id="KW-0472">Membrane</keyword>
<dbReference type="AlphaFoldDB" id="A0A1T4RB10"/>
<evidence type="ECO:0000313" key="3">
    <source>
        <dbReference type="Proteomes" id="UP000190888"/>
    </source>
</evidence>
<dbReference type="RefSeq" id="WP_078832453.1">
    <property type="nucleotide sequence ID" value="NZ_FUWH01000011.1"/>
</dbReference>
<keyword evidence="1" id="KW-1133">Transmembrane helix</keyword>
<organism evidence="2 3">
    <name type="scientific">Sediminibacterium ginsengisoli</name>
    <dbReference type="NCBI Taxonomy" id="413434"/>
    <lineage>
        <taxon>Bacteria</taxon>
        <taxon>Pseudomonadati</taxon>
        <taxon>Bacteroidota</taxon>
        <taxon>Chitinophagia</taxon>
        <taxon>Chitinophagales</taxon>
        <taxon>Chitinophagaceae</taxon>
        <taxon>Sediminibacterium</taxon>
    </lineage>
</organism>
<accession>A0A1T4RB10</accession>
<reference evidence="2 3" key="1">
    <citation type="submission" date="2017-02" db="EMBL/GenBank/DDBJ databases">
        <authorList>
            <person name="Peterson S.W."/>
        </authorList>
    </citation>
    <scope>NUCLEOTIDE SEQUENCE [LARGE SCALE GENOMIC DNA]</scope>
    <source>
        <strain evidence="2 3">DSM 22335</strain>
    </source>
</reference>
<keyword evidence="1" id="KW-0812">Transmembrane</keyword>
<dbReference type="Proteomes" id="UP000190888">
    <property type="component" value="Unassembled WGS sequence"/>
</dbReference>
<evidence type="ECO:0000256" key="1">
    <source>
        <dbReference type="SAM" id="Phobius"/>
    </source>
</evidence>
<sequence length="68" mass="7534">MKILPVVKAIAIVLVLFFITREIASGLKYGSVTGVIMALGSMAAFAYVLYLLQKLRRVNNMEETAEEQ</sequence>